<reference evidence="3 4" key="1">
    <citation type="journal article" date="2018" name="Sci. Rep.">
        <title>Comparative analysis of the Pocillopora damicornis genome highlights role of immune system in coral evolution.</title>
        <authorList>
            <person name="Cunning R."/>
            <person name="Bay R.A."/>
            <person name="Gillette P."/>
            <person name="Baker A.C."/>
            <person name="Traylor-Knowles N."/>
        </authorList>
    </citation>
    <scope>NUCLEOTIDE SEQUENCE [LARGE SCALE GENOMIC DNA]</scope>
    <source>
        <strain evidence="3">RSMAS</strain>
        <tissue evidence="3">Whole animal</tissue>
    </source>
</reference>
<sequence length="780" mass="86470">MATQSVFVLANVLSIRDKFCYPCCTRCRKKVHTRENEMIFCCEACREMYSVESIQYRYRISVMASDRTQLVQVTVFGSCLDRFFGTSATSFMRLVTSLSAVPSTIPWSRVVYQAMEQCFVGSLLHFGFRVYPLCQTGSQISRSSPVQLKNVVGRIPKSDNTRHQAGELPSLLACQVLPLSEQSPTVMQILNEYLDELQRITHTPYSLSPITSQQSLLLDSQASCKVPRCSSSHKRASSIYCSPHEFGSMNTPLVLTGLSQSPSVSAPTHDRELATNSKERRKLQRPLLGKIGSSLTANNNSNEKRPHTSDQIQPFTPGIVQSLKLNSNGDEDLTDLHLSVTWQEYDDFPSSEDLSAFLADLEKDAFNGDDRQPLQALNSGKPESPLQSLYPGATFREVVNECYLPDSSRTRDYTEFTDFPSSEDLEVFLADMELDHGSMLIRKPLTPNITMVSTAQRDAIVSSRANYSPWNDITYNSEGSDSQFLRDCETVFAEVTGDNNTESIRVESKAVCLLPKSLIPYGARDENRTNAEEIGEYDINCTTLTRFHYKNKAHDCNAVGDSRANQTNDEKCTSIEHCSYSDMSVLNDSCDIFSSASMTPNLFTQSLCSSERVSGTPDLFTRPRRQNVKFHSRCAHHNIAPHSFSSEGSFKDCTDSCSIHELNSMSLFSSSDSSFISPASSPLRRTGQGASCLSSAQGTEAASLPNHGQAYTGNEFDTDSVATSFHSTPYTICSHSKLLRKSLTPLQMSPFPSYSGSKSCRDNSCQGTPVLFSQISNDSL</sequence>
<feature type="region of interest" description="Disordered" evidence="1">
    <location>
        <begin position="679"/>
        <end position="698"/>
    </location>
</feature>
<dbReference type="OrthoDB" id="5979309at2759"/>
<accession>A0A3M6TFW4</accession>
<dbReference type="GO" id="GO:0005634">
    <property type="term" value="C:nucleus"/>
    <property type="evidence" value="ECO:0007669"/>
    <property type="project" value="TreeGrafter"/>
</dbReference>
<proteinExistence type="predicted"/>
<dbReference type="PANTHER" id="PTHR35537:SF1">
    <property type="entry name" value="DNA DAMAGE-INDUCED APOPTOSIS SUPPRESSOR PROTEIN"/>
    <property type="match status" value="1"/>
</dbReference>
<keyword evidence="4" id="KW-1185">Reference proteome</keyword>
<feature type="domain" description="Replication factor A C-terminal" evidence="2">
    <location>
        <begin position="16"/>
        <end position="94"/>
    </location>
</feature>
<name>A0A3M6TFW4_POCDA</name>
<evidence type="ECO:0000313" key="4">
    <source>
        <dbReference type="Proteomes" id="UP000275408"/>
    </source>
</evidence>
<dbReference type="AlphaFoldDB" id="A0A3M6TFW4"/>
<dbReference type="Pfam" id="PF08646">
    <property type="entry name" value="Rep_fac-A_C"/>
    <property type="match status" value="1"/>
</dbReference>
<dbReference type="Proteomes" id="UP000275408">
    <property type="component" value="Unassembled WGS sequence"/>
</dbReference>
<dbReference type="EMBL" id="RCHS01003667">
    <property type="protein sequence ID" value="RMX40285.1"/>
    <property type="molecule type" value="Genomic_DNA"/>
</dbReference>
<protein>
    <recommendedName>
        <fullName evidence="2">Replication factor A C-terminal domain-containing protein</fullName>
    </recommendedName>
</protein>
<gene>
    <name evidence="3" type="ORF">pdam_00008731</name>
</gene>
<comment type="caution">
    <text evidence="3">The sequence shown here is derived from an EMBL/GenBank/DDBJ whole genome shotgun (WGS) entry which is preliminary data.</text>
</comment>
<evidence type="ECO:0000313" key="3">
    <source>
        <dbReference type="EMBL" id="RMX40285.1"/>
    </source>
</evidence>
<dbReference type="InterPro" id="IPR043522">
    <property type="entry name" value="DDIAS"/>
</dbReference>
<feature type="region of interest" description="Disordered" evidence="1">
    <location>
        <begin position="258"/>
        <end position="314"/>
    </location>
</feature>
<dbReference type="STRING" id="46731.A0A3M6TFW4"/>
<dbReference type="Gene3D" id="2.40.50.140">
    <property type="entry name" value="Nucleic acid-binding proteins"/>
    <property type="match status" value="1"/>
</dbReference>
<dbReference type="PANTHER" id="PTHR35537">
    <property type="entry name" value="DNA DAMAGE-INDUCIBLE APOPTOSIS SUPPRESSOR PROTEIN DDIAS"/>
    <property type="match status" value="1"/>
</dbReference>
<dbReference type="InterPro" id="IPR013955">
    <property type="entry name" value="Rep_factor-A_C"/>
</dbReference>
<dbReference type="InterPro" id="IPR012340">
    <property type="entry name" value="NA-bd_OB-fold"/>
</dbReference>
<organism evidence="3 4">
    <name type="scientific">Pocillopora damicornis</name>
    <name type="common">Cauliflower coral</name>
    <name type="synonym">Millepora damicornis</name>
    <dbReference type="NCBI Taxonomy" id="46731"/>
    <lineage>
        <taxon>Eukaryota</taxon>
        <taxon>Metazoa</taxon>
        <taxon>Cnidaria</taxon>
        <taxon>Anthozoa</taxon>
        <taxon>Hexacorallia</taxon>
        <taxon>Scleractinia</taxon>
        <taxon>Astrocoeniina</taxon>
        <taxon>Pocilloporidae</taxon>
        <taxon>Pocillopora</taxon>
    </lineage>
</organism>
<feature type="region of interest" description="Disordered" evidence="1">
    <location>
        <begin position="368"/>
        <end position="389"/>
    </location>
</feature>
<dbReference type="SUPFAM" id="SSF50249">
    <property type="entry name" value="Nucleic acid-binding proteins"/>
    <property type="match status" value="1"/>
</dbReference>
<evidence type="ECO:0000259" key="2">
    <source>
        <dbReference type="Pfam" id="PF08646"/>
    </source>
</evidence>
<feature type="compositionally biased region" description="Polar residues" evidence="1">
    <location>
        <begin position="688"/>
        <end position="698"/>
    </location>
</feature>
<evidence type="ECO:0000256" key="1">
    <source>
        <dbReference type="SAM" id="MobiDB-lite"/>
    </source>
</evidence>
<dbReference type="GO" id="GO:0005737">
    <property type="term" value="C:cytoplasm"/>
    <property type="evidence" value="ECO:0007669"/>
    <property type="project" value="TreeGrafter"/>
</dbReference>
<dbReference type="GO" id="GO:1902230">
    <property type="term" value="P:negative regulation of intrinsic apoptotic signaling pathway in response to DNA damage"/>
    <property type="evidence" value="ECO:0007669"/>
    <property type="project" value="InterPro"/>
</dbReference>